<evidence type="ECO:0000313" key="4">
    <source>
        <dbReference type="Proteomes" id="UP001500212"/>
    </source>
</evidence>
<dbReference type="Gene3D" id="3.90.1300.10">
    <property type="entry name" value="Amidase signature (AS) domain"/>
    <property type="match status" value="1"/>
</dbReference>
<feature type="domain" description="Amidase" evidence="2">
    <location>
        <begin position="36"/>
        <end position="241"/>
    </location>
</feature>
<accession>A0ABP8TYR9</accession>
<dbReference type="InterPro" id="IPR036928">
    <property type="entry name" value="AS_sf"/>
</dbReference>
<dbReference type="Proteomes" id="UP001500212">
    <property type="component" value="Unassembled WGS sequence"/>
</dbReference>
<name>A0ABP8TYR9_9ACTN</name>
<keyword evidence="4" id="KW-1185">Reference proteome</keyword>
<sequence length="460" mass="48486">MTSSRTSAATGGYFAGRSLRDLAADLRRRRITATDLARHSLDAVARLDPLVNAFTTTSADQALAAARQADRELADGLDRGPLHGIPVAVKDVIMVAGRPVTMGSRHFADHVPSTDADCVRRLKEAGAILVGQTTTHEFAYGPTGDRSATGPCRNPRDPARMSGGSSGGSAAAVAAGMVPLAIGTDTGGSVRIPAALCGVSGFKPAYGVISTDGVFPLSETLDHVGLLAASADDCRIAYRALVPCRGPSAEGTSRVGWLDPRAFFPADTRVLHSARSALEGPLDELRLPQRVAEDLREAFVAVQSGEAAAVHAERLAERPGLFDPEVLERLRTAATVPAWRYVRGLRARPRLADAVAALFEDHDVLALPTVPITAPPVDRREVDLDGGLVRVRDALLALTSPWNVLGLPALTVPAGTVDGLPTGLQLICRTGEEDRLFETAARAVPRPDHEDPLIGESLVH</sequence>
<evidence type="ECO:0000259" key="2">
    <source>
        <dbReference type="Pfam" id="PF01425"/>
    </source>
</evidence>
<dbReference type="PANTHER" id="PTHR11895:SF176">
    <property type="entry name" value="AMIDASE AMID-RELATED"/>
    <property type="match status" value="1"/>
</dbReference>
<dbReference type="InterPro" id="IPR020556">
    <property type="entry name" value="Amidase_CS"/>
</dbReference>
<dbReference type="EMBL" id="BAABHJ010000040">
    <property type="protein sequence ID" value="GAA4617510.1"/>
    <property type="molecule type" value="Genomic_DNA"/>
</dbReference>
<feature type="domain" description="Amidase" evidence="2">
    <location>
        <begin position="338"/>
        <end position="436"/>
    </location>
</feature>
<dbReference type="Pfam" id="PF01425">
    <property type="entry name" value="Amidase"/>
    <property type="match status" value="2"/>
</dbReference>
<gene>
    <name evidence="3" type="ORF">GCM10023195_78200</name>
</gene>
<evidence type="ECO:0000313" key="3">
    <source>
        <dbReference type="EMBL" id="GAA4617510.1"/>
    </source>
</evidence>
<evidence type="ECO:0000256" key="1">
    <source>
        <dbReference type="SAM" id="MobiDB-lite"/>
    </source>
</evidence>
<feature type="region of interest" description="Disordered" evidence="1">
    <location>
        <begin position="139"/>
        <end position="168"/>
    </location>
</feature>
<dbReference type="InterPro" id="IPR023631">
    <property type="entry name" value="Amidase_dom"/>
</dbReference>
<organism evidence="3 4">
    <name type="scientific">Actinoallomurus liliacearum</name>
    <dbReference type="NCBI Taxonomy" id="1080073"/>
    <lineage>
        <taxon>Bacteria</taxon>
        <taxon>Bacillati</taxon>
        <taxon>Actinomycetota</taxon>
        <taxon>Actinomycetes</taxon>
        <taxon>Streptosporangiales</taxon>
        <taxon>Thermomonosporaceae</taxon>
        <taxon>Actinoallomurus</taxon>
    </lineage>
</organism>
<dbReference type="RefSeq" id="WP_345365750.1">
    <property type="nucleotide sequence ID" value="NZ_BAABHJ010000040.1"/>
</dbReference>
<reference evidence="4" key="1">
    <citation type="journal article" date="2019" name="Int. J. Syst. Evol. Microbiol.">
        <title>The Global Catalogue of Microorganisms (GCM) 10K type strain sequencing project: providing services to taxonomists for standard genome sequencing and annotation.</title>
        <authorList>
            <consortium name="The Broad Institute Genomics Platform"/>
            <consortium name="The Broad Institute Genome Sequencing Center for Infectious Disease"/>
            <person name="Wu L."/>
            <person name="Ma J."/>
        </authorList>
    </citation>
    <scope>NUCLEOTIDE SEQUENCE [LARGE SCALE GENOMIC DNA]</scope>
    <source>
        <strain evidence="4">JCM 17938</strain>
    </source>
</reference>
<comment type="caution">
    <text evidence="3">The sequence shown here is derived from an EMBL/GenBank/DDBJ whole genome shotgun (WGS) entry which is preliminary data.</text>
</comment>
<dbReference type="PROSITE" id="PS00571">
    <property type="entry name" value="AMIDASES"/>
    <property type="match status" value="1"/>
</dbReference>
<dbReference type="InterPro" id="IPR000120">
    <property type="entry name" value="Amidase"/>
</dbReference>
<dbReference type="PANTHER" id="PTHR11895">
    <property type="entry name" value="TRANSAMIDASE"/>
    <property type="match status" value="1"/>
</dbReference>
<dbReference type="SUPFAM" id="SSF75304">
    <property type="entry name" value="Amidase signature (AS) enzymes"/>
    <property type="match status" value="1"/>
</dbReference>
<protein>
    <submittedName>
        <fullName evidence="3">Amidase</fullName>
    </submittedName>
</protein>
<proteinExistence type="predicted"/>